<organism evidence="10 11">
    <name type="scientific">Scylla paramamosain</name>
    <name type="common">Mud crab</name>
    <dbReference type="NCBI Taxonomy" id="85552"/>
    <lineage>
        <taxon>Eukaryota</taxon>
        <taxon>Metazoa</taxon>
        <taxon>Ecdysozoa</taxon>
        <taxon>Arthropoda</taxon>
        <taxon>Crustacea</taxon>
        <taxon>Multicrustacea</taxon>
        <taxon>Malacostraca</taxon>
        <taxon>Eumalacostraca</taxon>
        <taxon>Eucarida</taxon>
        <taxon>Decapoda</taxon>
        <taxon>Pleocyemata</taxon>
        <taxon>Brachyura</taxon>
        <taxon>Eubrachyura</taxon>
        <taxon>Portunoidea</taxon>
        <taxon>Portunidae</taxon>
        <taxon>Portuninae</taxon>
        <taxon>Scylla</taxon>
    </lineage>
</organism>
<sequence>MSSSLRCFLGSPHLWYPVNQTAVSLLGSQSVRWRKPRWLPVAPSKQFRIPKKPQVPEADVRELKRLNDNYKTVMKAVRKHLREESVRTADTSELAMQQVAQEEEEHQQLMEYNRQENLRVAALREERIRKEHEAEIARVEASLVKQAQIAAEAEQEVLRIINETQELVKTFIKREDLEKAIEEAMENPTDYNFALDQEGHIFRGRTTKPQDVKIEEWEQLESKVLI</sequence>
<keyword evidence="11" id="KW-1185">Reference proteome</keyword>
<evidence type="ECO:0000313" key="11">
    <source>
        <dbReference type="Proteomes" id="UP001487740"/>
    </source>
</evidence>
<evidence type="ECO:0000313" key="10">
    <source>
        <dbReference type="EMBL" id="KAK8380539.1"/>
    </source>
</evidence>
<keyword evidence="6" id="KW-0687">Ribonucleoprotein</keyword>
<keyword evidence="5" id="KW-0496">Mitochondrion</keyword>
<dbReference type="EMBL" id="JARAKH010000042">
    <property type="protein sequence ID" value="KAK8380539.1"/>
    <property type="molecule type" value="Genomic_DNA"/>
</dbReference>
<evidence type="ECO:0000256" key="4">
    <source>
        <dbReference type="ARBA" id="ARBA00022980"/>
    </source>
</evidence>
<dbReference type="AlphaFoldDB" id="A0AAW0SYL3"/>
<dbReference type="GO" id="GO:0005763">
    <property type="term" value="C:mitochondrial small ribosomal subunit"/>
    <property type="evidence" value="ECO:0007669"/>
    <property type="project" value="InterPro"/>
</dbReference>
<keyword evidence="4" id="KW-0689">Ribosomal protein</keyword>
<proteinExistence type="inferred from homology"/>
<comment type="subcellular location">
    <subcellularLocation>
        <location evidence="1">Mitochondrion</location>
    </subcellularLocation>
</comment>
<dbReference type="InterPro" id="IPR026140">
    <property type="entry name" value="Ribosomal_mS26"/>
</dbReference>
<evidence type="ECO:0000256" key="2">
    <source>
        <dbReference type="ARBA" id="ARBA00009672"/>
    </source>
</evidence>
<feature type="coiled-coil region" evidence="9">
    <location>
        <begin position="120"/>
        <end position="187"/>
    </location>
</feature>
<evidence type="ECO:0000256" key="6">
    <source>
        <dbReference type="ARBA" id="ARBA00023274"/>
    </source>
</evidence>
<keyword evidence="9" id="KW-0175">Coiled coil</keyword>
<dbReference type="EMBL" id="JARAKH010000042">
    <property type="protein sequence ID" value="KAK8380538.1"/>
    <property type="molecule type" value="Genomic_DNA"/>
</dbReference>
<dbReference type="Proteomes" id="UP001487740">
    <property type="component" value="Unassembled WGS sequence"/>
</dbReference>
<evidence type="ECO:0000256" key="1">
    <source>
        <dbReference type="ARBA" id="ARBA00004173"/>
    </source>
</evidence>
<evidence type="ECO:0000256" key="8">
    <source>
        <dbReference type="ARBA" id="ARBA00035344"/>
    </source>
</evidence>
<keyword evidence="3" id="KW-0809">Transit peptide</keyword>
<evidence type="ECO:0000256" key="5">
    <source>
        <dbReference type="ARBA" id="ARBA00023128"/>
    </source>
</evidence>
<accession>A0AAW0SYL3</accession>
<comment type="caution">
    <text evidence="10">The sequence shown here is derived from an EMBL/GenBank/DDBJ whole genome shotgun (WGS) entry which is preliminary data.</text>
</comment>
<dbReference type="PANTHER" id="PTHR21035">
    <property type="entry name" value="28S RIBOSOMAL PROTEIN S26, MITOCHONDRIAL"/>
    <property type="match status" value="1"/>
</dbReference>
<dbReference type="EMBL" id="JARAKH010000042">
    <property type="protein sequence ID" value="KAK8380540.1"/>
    <property type="molecule type" value="Genomic_DNA"/>
</dbReference>
<dbReference type="Pfam" id="PF14943">
    <property type="entry name" value="MRP-S26"/>
    <property type="match status" value="1"/>
</dbReference>
<reference evidence="10 11" key="1">
    <citation type="submission" date="2023-03" db="EMBL/GenBank/DDBJ databases">
        <title>High-quality genome of Scylla paramamosain provides insights in environmental adaptation.</title>
        <authorList>
            <person name="Zhang L."/>
        </authorList>
    </citation>
    <scope>NUCLEOTIDE SEQUENCE [LARGE SCALE GENOMIC DNA]</scope>
    <source>
        <strain evidence="10">LZ_2023a</strain>
        <tissue evidence="10">Muscle</tissue>
    </source>
</reference>
<evidence type="ECO:0000256" key="3">
    <source>
        <dbReference type="ARBA" id="ARBA00022946"/>
    </source>
</evidence>
<evidence type="ECO:0000256" key="9">
    <source>
        <dbReference type="SAM" id="Coils"/>
    </source>
</evidence>
<protein>
    <recommendedName>
        <fullName evidence="7">Small ribosomal subunit protein mS26</fullName>
    </recommendedName>
    <alternativeName>
        <fullName evidence="8">28S ribosomal protein S26, mitochondrial</fullName>
    </alternativeName>
</protein>
<dbReference type="PANTHER" id="PTHR21035:SF2">
    <property type="entry name" value="SMALL RIBOSOMAL SUBUNIT PROTEIN MS26"/>
    <property type="match status" value="1"/>
</dbReference>
<evidence type="ECO:0000256" key="7">
    <source>
        <dbReference type="ARBA" id="ARBA00035138"/>
    </source>
</evidence>
<gene>
    <name evidence="10" type="ORF">O3P69_016850</name>
</gene>
<name>A0AAW0SYL3_SCYPA</name>
<comment type="similarity">
    <text evidence="2">Belongs to the mitochondrion-specific ribosomal protein mS26 family.</text>
</comment>